<dbReference type="Proteomes" id="UP000011083">
    <property type="component" value="Unassembled WGS sequence"/>
</dbReference>
<evidence type="ECO:0008006" key="3">
    <source>
        <dbReference type="Google" id="ProtNLM"/>
    </source>
</evidence>
<name>L8GYR3_ACACF</name>
<dbReference type="GO" id="GO:0097196">
    <property type="term" value="C:Shu complex"/>
    <property type="evidence" value="ECO:0007669"/>
    <property type="project" value="TreeGrafter"/>
</dbReference>
<gene>
    <name evidence="1" type="ORF">ACA1_368010</name>
</gene>
<protein>
    <recommendedName>
        <fullName evidence="3">ATPase AAA-type core domain-containing protein</fullName>
    </recommendedName>
</protein>
<sequence>MTQDAEVLKRIKMKYVEDDEKLCKFLASLQLLPRLPRLLVIDDVSSFVGDKDPKRIARVMAFIKEAATYAATKSRHFVLVTSDTVDVEASSRNLQLYQRWFDLILLIRGPHNPLQLTVESVHGRADPKGVHMYYELSPSYVYYVNTELDASAAAHE</sequence>
<dbReference type="GO" id="GO:0000724">
    <property type="term" value="P:double-strand break repair via homologous recombination"/>
    <property type="evidence" value="ECO:0007669"/>
    <property type="project" value="TreeGrafter"/>
</dbReference>
<evidence type="ECO:0000313" key="2">
    <source>
        <dbReference type="Proteomes" id="UP000011083"/>
    </source>
</evidence>
<organism evidence="1 2">
    <name type="scientific">Acanthamoeba castellanii (strain ATCC 30010 / Neff)</name>
    <dbReference type="NCBI Taxonomy" id="1257118"/>
    <lineage>
        <taxon>Eukaryota</taxon>
        <taxon>Amoebozoa</taxon>
        <taxon>Discosea</taxon>
        <taxon>Longamoebia</taxon>
        <taxon>Centramoebida</taxon>
        <taxon>Acanthamoebidae</taxon>
        <taxon>Acanthamoeba</taxon>
    </lineage>
</organism>
<dbReference type="PANTHER" id="PTHR28653:SF1">
    <property type="entry name" value="ATPASE SWSAP1"/>
    <property type="match status" value="1"/>
</dbReference>
<accession>L8GYR3</accession>
<dbReference type="EMBL" id="KB007960">
    <property type="protein sequence ID" value="ELR18100.1"/>
    <property type="molecule type" value="Genomic_DNA"/>
</dbReference>
<dbReference type="OrthoDB" id="67296at2759"/>
<evidence type="ECO:0000313" key="1">
    <source>
        <dbReference type="EMBL" id="ELR18100.1"/>
    </source>
</evidence>
<dbReference type="AlphaFoldDB" id="L8GYR3"/>
<dbReference type="KEGG" id="acan:ACA1_368010"/>
<dbReference type="PANTHER" id="PTHR28653">
    <property type="match status" value="1"/>
</dbReference>
<dbReference type="VEuPathDB" id="AmoebaDB:ACA1_368010"/>
<reference evidence="1 2" key="1">
    <citation type="journal article" date="2013" name="Genome Biol.">
        <title>Genome of Acanthamoeba castellanii highlights extensive lateral gene transfer and early evolution of tyrosine kinase signaling.</title>
        <authorList>
            <person name="Clarke M."/>
            <person name="Lohan A.J."/>
            <person name="Liu B."/>
            <person name="Lagkouvardos I."/>
            <person name="Roy S."/>
            <person name="Zafar N."/>
            <person name="Bertelli C."/>
            <person name="Schilde C."/>
            <person name="Kianianmomeni A."/>
            <person name="Burglin T.R."/>
            <person name="Frech C."/>
            <person name="Turcotte B."/>
            <person name="Kopec K.O."/>
            <person name="Synnott J.M."/>
            <person name="Choo C."/>
            <person name="Paponov I."/>
            <person name="Finkler A."/>
            <person name="Soon Heng Tan C."/>
            <person name="Hutchins A.P."/>
            <person name="Weinmeier T."/>
            <person name="Rattei T."/>
            <person name="Chu J.S."/>
            <person name="Gimenez G."/>
            <person name="Irimia M."/>
            <person name="Rigden D.J."/>
            <person name="Fitzpatrick D.A."/>
            <person name="Lorenzo-Morales J."/>
            <person name="Bateman A."/>
            <person name="Chiu C.H."/>
            <person name="Tang P."/>
            <person name="Hegemann P."/>
            <person name="Fromm H."/>
            <person name="Raoult D."/>
            <person name="Greub G."/>
            <person name="Miranda-Saavedra D."/>
            <person name="Chen N."/>
            <person name="Nash P."/>
            <person name="Ginger M.L."/>
            <person name="Horn M."/>
            <person name="Schaap P."/>
            <person name="Caler L."/>
            <person name="Loftus B."/>
        </authorList>
    </citation>
    <scope>NUCLEOTIDE SEQUENCE [LARGE SCALE GENOMIC DNA]</scope>
    <source>
        <strain evidence="1 2">Neff</strain>
    </source>
</reference>
<keyword evidence="2" id="KW-1185">Reference proteome</keyword>
<dbReference type="GO" id="GO:0003697">
    <property type="term" value="F:single-stranded DNA binding"/>
    <property type="evidence" value="ECO:0007669"/>
    <property type="project" value="TreeGrafter"/>
</dbReference>
<proteinExistence type="predicted"/>
<dbReference type="GeneID" id="14918891"/>
<dbReference type="RefSeq" id="XP_004340120.1">
    <property type="nucleotide sequence ID" value="XM_004340072.1"/>
</dbReference>